<evidence type="ECO:0000256" key="1">
    <source>
        <dbReference type="SAM" id="MobiDB-lite"/>
    </source>
</evidence>
<organism evidence="3 4">
    <name type="scientific">Caerostris darwini</name>
    <dbReference type="NCBI Taxonomy" id="1538125"/>
    <lineage>
        <taxon>Eukaryota</taxon>
        <taxon>Metazoa</taxon>
        <taxon>Ecdysozoa</taxon>
        <taxon>Arthropoda</taxon>
        <taxon>Chelicerata</taxon>
        <taxon>Arachnida</taxon>
        <taxon>Araneae</taxon>
        <taxon>Araneomorphae</taxon>
        <taxon>Entelegynae</taxon>
        <taxon>Araneoidea</taxon>
        <taxon>Araneidae</taxon>
        <taxon>Caerostris</taxon>
    </lineage>
</organism>
<dbReference type="EMBL" id="BPLQ01005365">
    <property type="protein sequence ID" value="GIY14452.1"/>
    <property type="molecule type" value="Genomic_DNA"/>
</dbReference>
<keyword evidence="2" id="KW-0812">Transmembrane</keyword>
<reference evidence="3 4" key="1">
    <citation type="submission" date="2021-06" db="EMBL/GenBank/DDBJ databases">
        <title>Caerostris darwini draft genome.</title>
        <authorList>
            <person name="Kono N."/>
            <person name="Arakawa K."/>
        </authorList>
    </citation>
    <scope>NUCLEOTIDE SEQUENCE [LARGE SCALE GENOMIC DNA]</scope>
</reference>
<sequence>MKVASRQQHPSAPPRRGGRGAKMEPKKSITHRRPREEKEELTQFYWLPPILVGTLLATIIHLPNIAPLHVIAIEFRCLY</sequence>
<proteinExistence type="predicted"/>
<feature type="transmembrane region" description="Helical" evidence="2">
    <location>
        <begin position="44"/>
        <end position="62"/>
    </location>
</feature>
<comment type="caution">
    <text evidence="3">The sequence shown here is derived from an EMBL/GenBank/DDBJ whole genome shotgun (WGS) entry which is preliminary data.</text>
</comment>
<evidence type="ECO:0000313" key="4">
    <source>
        <dbReference type="Proteomes" id="UP001054837"/>
    </source>
</evidence>
<dbReference type="AlphaFoldDB" id="A0AAV4QYY9"/>
<keyword evidence="2" id="KW-1133">Transmembrane helix</keyword>
<evidence type="ECO:0000313" key="3">
    <source>
        <dbReference type="EMBL" id="GIY14452.1"/>
    </source>
</evidence>
<feature type="region of interest" description="Disordered" evidence="1">
    <location>
        <begin position="1"/>
        <end position="38"/>
    </location>
</feature>
<gene>
    <name evidence="3" type="ORF">CDAR_9981</name>
</gene>
<accession>A0AAV4QYY9</accession>
<dbReference type="Proteomes" id="UP001054837">
    <property type="component" value="Unassembled WGS sequence"/>
</dbReference>
<protein>
    <submittedName>
        <fullName evidence="3">Uncharacterized protein</fullName>
    </submittedName>
</protein>
<feature type="compositionally biased region" description="Polar residues" evidence="1">
    <location>
        <begin position="1"/>
        <end position="10"/>
    </location>
</feature>
<evidence type="ECO:0000256" key="2">
    <source>
        <dbReference type="SAM" id="Phobius"/>
    </source>
</evidence>
<keyword evidence="4" id="KW-1185">Reference proteome</keyword>
<keyword evidence="2" id="KW-0472">Membrane</keyword>
<name>A0AAV4QYY9_9ARAC</name>